<evidence type="ECO:0000313" key="7">
    <source>
        <dbReference type="Proteomes" id="UP001054945"/>
    </source>
</evidence>
<dbReference type="GO" id="GO:0005737">
    <property type="term" value="C:cytoplasm"/>
    <property type="evidence" value="ECO:0007669"/>
    <property type="project" value="TreeGrafter"/>
</dbReference>
<dbReference type="GO" id="GO:0004869">
    <property type="term" value="F:cysteine-type endopeptidase inhibitor activity"/>
    <property type="evidence" value="ECO:0007669"/>
    <property type="project" value="UniProtKB-KW"/>
</dbReference>
<dbReference type="EMBL" id="BPLR01001102">
    <property type="protein sequence ID" value="GIZ00011.1"/>
    <property type="molecule type" value="Genomic_DNA"/>
</dbReference>
<gene>
    <name evidence="6" type="ORF">CEXT_478771</name>
</gene>
<feature type="chain" id="PRO_5043674684" description="Cystatin domain-containing protein" evidence="4">
    <location>
        <begin position="20"/>
        <end position="139"/>
    </location>
</feature>
<reference evidence="6 7" key="1">
    <citation type="submission" date="2021-06" db="EMBL/GenBank/DDBJ databases">
        <title>Caerostris extrusa draft genome.</title>
        <authorList>
            <person name="Kono N."/>
            <person name="Arakawa K."/>
        </authorList>
    </citation>
    <scope>NUCLEOTIDE SEQUENCE [LARGE SCALE GENOMIC DNA]</scope>
</reference>
<evidence type="ECO:0000256" key="2">
    <source>
        <dbReference type="ARBA" id="ARBA00022690"/>
    </source>
</evidence>
<protein>
    <recommendedName>
        <fullName evidence="5">Cystatin domain-containing protein</fullName>
    </recommendedName>
</protein>
<proteinExistence type="inferred from homology"/>
<name>A0AAV4Y0N4_CAEEX</name>
<dbReference type="PROSITE" id="PS00287">
    <property type="entry name" value="CYSTATIN"/>
    <property type="match status" value="1"/>
</dbReference>
<dbReference type="InterPro" id="IPR046350">
    <property type="entry name" value="Cystatin_sf"/>
</dbReference>
<organism evidence="6 7">
    <name type="scientific">Caerostris extrusa</name>
    <name type="common">Bark spider</name>
    <name type="synonym">Caerostris bankana</name>
    <dbReference type="NCBI Taxonomy" id="172846"/>
    <lineage>
        <taxon>Eukaryota</taxon>
        <taxon>Metazoa</taxon>
        <taxon>Ecdysozoa</taxon>
        <taxon>Arthropoda</taxon>
        <taxon>Chelicerata</taxon>
        <taxon>Arachnida</taxon>
        <taxon>Araneae</taxon>
        <taxon>Araneomorphae</taxon>
        <taxon>Entelegynae</taxon>
        <taxon>Araneoidea</taxon>
        <taxon>Araneidae</taxon>
        <taxon>Caerostris</taxon>
    </lineage>
</organism>
<dbReference type="CDD" id="cd00042">
    <property type="entry name" value="CY"/>
    <property type="match status" value="1"/>
</dbReference>
<evidence type="ECO:0000256" key="4">
    <source>
        <dbReference type="SAM" id="SignalP"/>
    </source>
</evidence>
<dbReference type="SUPFAM" id="SSF54403">
    <property type="entry name" value="Cystatin/monellin"/>
    <property type="match status" value="1"/>
</dbReference>
<keyword evidence="4" id="KW-0732">Signal</keyword>
<dbReference type="GO" id="GO:0005615">
    <property type="term" value="C:extracellular space"/>
    <property type="evidence" value="ECO:0007669"/>
    <property type="project" value="TreeGrafter"/>
</dbReference>
<evidence type="ECO:0000256" key="3">
    <source>
        <dbReference type="ARBA" id="ARBA00022704"/>
    </source>
</evidence>
<feature type="signal peptide" evidence="4">
    <location>
        <begin position="1"/>
        <end position="19"/>
    </location>
</feature>
<feature type="domain" description="Cystatin" evidence="5">
    <location>
        <begin position="20"/>
        <end position="133"/>
    </location>
</feature>
<dbReference type="Pfam" id="PF00031">
    <property type="entry name" value="Cystatin"/>
    <property type="match status" value="1"/>
</dbReference>
<dbReference type="Proteomes" id="UP001054945">
    <property type="component" value="Unassembled WGS sequence"/>
</dbReference>
<dbReference type="SMART" id="SM00043">
    <property type="entry name" value="CY"/>
    <property type="match status" value="1"/>
</dbReference>
<evidence type="ECO:0000313" key="6">
    <source>
        <dbReference type="EMBL" id="GIZ00011.1"/>
    </source>
</evidence>
<dbReference type="Gene3D" id="3.10.450.10">
    <property type="match status" value="1"/>
</dbReference>
<keyword evidence="2" id="KW-0646">Protease inhibitor</keyword>
<keyword evidence="3" id="KW-0789">Thiol protease inhibitor</keyword>
<evidence type="ECO:0000259" key="5">
    <source>
        <dbReference type="SMART" id="SM00043"/>
    </source>
</evidence>
<dbReference type="PANTHER" id="PTHR46186">
    <property type="entry name" value="CYSTATIN"/>
    <property type="match status" value="1"/>
</dbReference>
<dbReference type="InterPro" id="IPR000010">
    <property type="entry name" value="Cystatin_dom"/>
</dbReference>
<comment type="caution">
    <text evidence="6">The sequence shown here is derived from an EMBL/GenBank/DDBJ whole genome shotgun (WGS) entry which is preliminary data.</text>
</comment>
<evidence type="ECO:0000256" key="1">
    <source>
        <dbReference type="ARBA" id="ARBA00009403"/>
    </source>
</evidence>
<accession>A0AAV4Y0N4</accession>
<dbReference type="AlphaFoldDB" id="A0AAV4Y0N4"/>
<comment type="similarity">
    <text evidence="1">Belongs to the cystatin family.</text>
</comment>
<keyword evidence="7" id="KW-1185">Reference proteome</keyword>
<dbReference type="PANTHER" id="PTHR46186:SF2">
    <property type="entry name" value="CYSTATIN"/>
    <property type="match status" value="1"/>
</dbReference>
<sequence length="139" mass="15702">MKSLLIFLTGFYLIYVSSSNLIGGWRTVDDLNAPLILKYAQMGINKLSSSIHSAFHLKVMNITHACKQVVSGMKYNMTVQLAPSNCSRANTYTEEEFESCGVPKCDHPLVCNITLWVKPWLDDPVKLTRTECDYGDRFC</sequence>
<dbReference type="InterPro" id="IPR018073">
    <property type="entry name" value="Prot_inh_cystat_CS"/>
</dbReference>
<dbReference type="GO" id="GO:0031982">
    <property type="term" value="C:vesicle"/>
    <property type="evidence" value="ECO:0007669"/>
    <property type="project" value="TreeGrafter"/>
</dbReference>